<dbReference type="Pfam" id="PF02645">
    <property type="entry name" value="DegV"/>
    <property type="match status" value="1"/>
</dbReference>
<accession>A0A1I0I0A4</accession>
<dbReference type="Gene3D" id="3.40.50.10440">
    <property type="entry name" value="Dihydroxyacetone kinase, domain 1"/>
    <property type="match status" value="1"/>
</dbReference>
<dbReference type="NCBIfam" id="TIGR00762">
    <property type="entry name" value="DegV"/>
    <property type="match status" value="1"/>
</dbReference>
<comment type="function">
    <text evidence="1">May bind long-chain fatty acids, such as palmitate, and may play a role in lipid transport or fatty acid metabolism.</text>
</comment>
<dbReference type="Gene3D" id="3.30.1180.10">
    <property type="match status" value="1"/>
</dbReference>
<dbReference type="PANTHER" id="PTHR33434">
    <property type="entry name" value="DEGV DOMAIN-CONTAINING PROTEIN DR_1986-RELATED"/>
    <property type="match status" value="1"/>
</dbReference>
<proteinExistence type="predicted"/>
<dbReference type="EMBL" id="FOIL01000061">
    <property type="protein sequence ID" value="SET88944.1"/>
    <property type="molecule type" value="Genomic_DNA"/>
</dbReference>
<dbReference type="InterPro" id="IPR050270">
    <property type="entry name" value="DegV_domain_contain"/>
</dbReference>
<evidence type="ECO:0000313" key="4">
    <source>
        <dbReference type="Proteomes" id="UP000199820"/>
    </source>
</evidence>
<dbReference type="OrthoDB" id="9780660at2"/>
<sequence length="292" mass="32156">MSEYEIYIDASVDVPADVLNDGNVHIVPMHYTADGAERVMERPLNDDEMKAYYDEMRAGVVMKTSQITPFHYEEAFRDDIEAGKGIIYLSLSSGLSNTYTSALTARNTILDEHPDAKIEIVDTLGATGGMGLLLILAVRNREKGMSLEENAAFLRDHALDVVFWFVVDDLSFLRRGGRISAASAIAGTMLNIKPILKITDEGTLTGVSKQRGIAKALKYMASLYEKSHEQTIADDVIICHADDIERAEKIRDMILDINPNAKTRITSLSPIIGAHTGPGMTCICYLGNRNIV</sequence>
<dbReference type="GO" id="GO:0008289">
    <property type="term" value="F:lipid binding"/>
    <property type="evidence" value="ECO:0007669"/>
    <property type="project" value="UniProtKB-KW"/>
</dbReference>
<evidence type="ECO:0000256" key="2">
    <source>
        <dbReference type="ARBA" id="ARBA00023121"/>
    </source>
</evidence>
<dbReference type="InterPro" id="IPR003797">
    <property type="entry name" value="DegV"/>
</dbReference>
<organism evidence="3 4">
    <name type="scientific">[Clostridium] aminophilum</name>
    <dbReference type="NCBI Taxonomy" id="1526"/>
    <lineage>
        <taxon>Bacteria</taxon>
        <taxon>Bacillati</taxon>
        <taxon>Bacillota</taxon>
        <taxon>Clostridia</taxon>
        <taxon>Lachnospirales</taxon>
        <taxon>Lachnospiraceae</taxon>
    </lineage>
</organism>
<protein>
    <submittedName>
        <fullName evidence="3">EDD domain protein, DegV family</fullName>
    </submittedName>
</protein>
<dbReference type="AlphaFoldDB" id="A0A1I0I0A4"/>
<dbReference type="Proteomes" id="UP000199820">
    <property type="component" value="Unassembled WGS sequence"/>
</dbReference>
<name>A0A1I0I0A4_9FIRM</name>
<gene>
    <name evidence="3" type="ORF">SAMN04487771_106113</name>
</gene>
<evidence type="ECO:0000256" key="1">
    <source>
        <dbReference type="ARBA" id="ARBA00003238"/>
    </source>
</evidence>
<reference evidence="3 4" key="1">
    <citation type="submission" date="2016-10" db="EMBL/GenBank/DDBJ databases">
        <authorList>
            <person name="de Groot N.N."/>
        </authorList>
    </citation>
    <scope>NUCLEOTIDE SEQUENCE [LARGE SCALE GENOMIC DNA]</scope>
    <source>
        <strain evidence="3 4">KH1P1</strain>
    </source>
</reference>
<keyword evidence="2" id="KW-0446">Lipid-binding</keyword>
<dbReference type="SUPFAM" id="SSF82549">
    <property type="entry name" value="DAK1/DegV-like"/>
    <property type="match status" value="1"/>
</dbReference>
<dbReference type="PANTHER" id="PTHR33434:SF3">
    <property type="entry name" value="DEGV DOMAIN-CONTAINING PROTEIN YITS"/>
    <property type="match status" value="1"/>
</dbReference>
<dbReference type="PROSITE" id="PS51482">
    <property type="entry name" value="DEGV"/>
    <property type="match status" value="1"/>
</dbReference>
<evidence type="ECO:0000313" key="3">
    <source>
        <dbReference type="EMBL" id="SET88944.1"/>
    </source>
</evidence>
<dbReference type="STRING" id="1526.SAMN02910262_02478"/>
<dbReference type="InterPro" id="IPR043168">
    <property type="entry name" value="DegV_C"/>
</dbReference>
<dbReference type="Gene3D" id="2.20.28.50">
    <property type="entry name" value="degv family protein"/>
    <property type="match status" value="1"/>
</dbReference>
<dbReference type="RefSeq" id="WP_074650366.1">
    <property type="nucleotide sequence ID" value="NZ_FOIL01000061.1"/>
</dbReference>
<dbReference type="eggNOG" id="COG1307">
    <property type="taxonomic scope" value="Bacteria"/>
</dbReference>
<keyword evidence="4" id="KW-1185">Reference proteome</keyword>